<evidence type="ECO:0000256" key="1">
    <source>
        <dbReference type="SAM" id="MobiDB-lite"/>
    </source>
</evidence>
<dbReference type="Pfam" id="PF16848">
    <property type="entry name" value="SoDot-IcmSS"/>
    <property type="match status" value="2"/>
</dbReference>
<evidence type="ECO:0000313" key="3">
    <source>
        <dbReference type="Proteomes" id="UP000239239"/>
    </source>
</evidence>
<feature type="compositionally biased region" description="Basic and acidic residues" evidence="1">
    <location>
        <begin position="436"/>
        <end position="449"/>
    </location>
</feature>
<feature type="region of interest" description="Disordered" evidence="1">
    <location>
        <begin position="423"/>
        <end position="449"/>
    </location>
</feature>
<evidence type="ECO:0000313" key="2">
    <source>
        <dbReference type="EMBL" id="PPK32300.1"/>
    </source>
</evidence>
<dbReference type="RefSeq" id="WP_080272249.1">
    <property type="nucleotide sequence ID" value="NZ_CP017601.1"/>
</dbReference>
<name>A0A2S6F4D8_LEGPN</name>
<accession>A0A2S6F4D8</accession>
<dbReference type="Proteomes" id="UP000239239">
    <property type="component" value="Unassembled WGS sequence"/>
</dbReference>
<proteinExistence type="predicted"/>
<dbReference type="Gene3D" id="1.20.1440.330">
    <property type="match status" value="2"/>
</dbReference>
<dbReference type="AlphaFoldDB" id="A0A2S6F4D8"/>
<dbReference type="InterPro" id="IPR031758">
    <property type="entry name" value="SoDot-IcmSS"/>
</dbReference>
<comment type="caution">
    <text evidence="2">The sequence shown here is derived from an EMBL/GenBank/DDBJ whole genome shotgun (WGS) entry which is preliminary data.</text>
</comment>
<protein>
    <submittedName>
        <fullName evidence="2">Type IV secretion protein Dot</fullName>
    </submittedName>
</protein>
<dbReference type="EMBL" id="PQWY01000005">
    <property type="protein sequence ID" value="PPK32300.1"/>
    <property type="molecule type" value="Genomic_DNA"/>
</dbReference>
<sequence length="449" mass="50862">METNMTFVLKEFDVLKSHFNDTVKIILQREKKDKIEDLPNPRKEELQFLTAVLNQLEAKIDELKPRSLASYVHVFYGAMLLVCKDVENNLRVMEKKENSLLFTRLMDGMGITDENMPTSEQNIMFYRGLNKFLNFIYENNDSRQGLKKEHFLQVLSLKKIFSLAKLSYEQEESAENSALAKLTADGKTKVNANSFHVEKQIDSSIVEQFKSWDEMKGALHQLILDELSDKNVAKISALSQARSAQLKFLQTMAEQLDKIPNQSLESSEKMAILAGAMYIVRGQIAQEYGKDPLSNDKISATVIHTGLSTILHANADCCEDKEVLIAAANKFIRHMVIERSEQSNKKITKESIRENNMFSDIAGFQLVSVLTLIQNMIKTCRTDAIEACVTKRKEELEALKPKKEGYSIASSVTGYVGSWFKKAPTTSEEDEEDDLKDQNTAEESGKLTV</sequence>
<reference evidence="2 3" key="1">
    <citation type="submission" date="2018-02" db="EMBL/GenBank/DDBJ databases">
        <title>Draft genome sequences of four Legionella pneumophila clinical strains isolated in Ontario.</title>
        <authorList>
            <person name="Fortuna A."/>
            <person name="Ramnarine R."/>
            <person name="Li A."/>
            <person name="Frantz C."/>
            <person name="Mallo G."/>
        </authorList>
    </citation>
    <scope>NUCLEOTIDE SEQUENCE [LARGE SCALE GENOMIC DNA]</scope>
    <source>
        <strain evidence="2 3">LG61</strain>
    </source>
</reference>
<dbReference type="InterPro" id="IPR044887">
    <property type="entry name" value="SoDot-IcmSS_sf"/>
</dbReference>
<gene>
    <name evidence="2" type="ORF">C3928_03840</name>
</gene>
<dbReference type="OrthoDB" id="5649158at2"/>
<organism evidence="2 3">
    <name type="scientific">Legionella pneumophila</name>
    <dbReference type="NCBI Taxonomy" id="446"/>
    <lineage>
        <taxon>Bacteria</taxon>
        <taxon>Pseudomonadati</taxon>
        <taxon>Pseudomonadota</taxon>
        <taxon>Gammaproteobacteria</taxon>
        <taxon>Legionellales</taxon>
        <taxon>Legionellaceae</taxon>
        <taxon>Legionella</taxon>
    </lineage>
</organism>